<evidence type="ECO:0000256" key="4">
    <source>
        <dbReference type="PROSITE-ProRule" id="PRU00339"/>
    </source>
</evidence>
<evidence type="ECO:0000256" key="1">
    <source>
        <dbReference type="ARBA" id="ARBA00022737"/>
    </source>
</evidence>
<dbReference type="InterPro" id="IPR019734">
    <property type="entry name" value="TPR_rpt"/>
</dbReference>
<dbReference type="GO" id="GO:0005829">
    <property type="term" value="C:cytosol"/>
    <property type="evidence" value="ECO:0007669"/>
    <property type="project" value="TreeGrafter"/>
</dbReference>
<organism evidence="5 6">
    <name type="scientific">Sinocyclocheilus rhinocerous</name>
    <dbReference type="NCBI Taxonomy" id="307959"/>
    <lineage>
        <taxon>Eukaryota</taxon>
        <taxon>Metazoa</taxon>
        <taxon>Chordata</taxon>
        <taxon>Craniata</taxon>
        <taxon>Vertebrata</taxon>
        <taxon>Euteleostomi</taxon>
        <taxon>Actinopterygii</taxon>
        <taxon>Neopterygii</taxon>
        <taxon>Teleostei</taxon>
        <taxon>Ostariophysi</taxon>
        <taxon>Cypriniformes</taxon>
        <taxon>Cyprinidae</taxon>
        <taxon>Cyprininae</taxon>
        <taxon>Sinocyclocheilus</taxon>
    </lineage>
</organism>
<dbReference type="GO" id="GO:0051607">
    <property type="term" value="P:defense response to virus"/>
    <property type="evidence" value="ECO:0007669"/>
    <property type="project" value="TreeGrafter"/>
</dbReference>
<comment type="similarity">
    <text evidence="3">Belongs to the IFIT family.</text>
</comment>
<proteinExistence type="inferred from homology"/>
<evidence type="ECO:0000256" key="3">
    <source>
        <dbReference type="ARBA" id="ARBA00038336"/>
    </source>
</evidence>
<dbReference type="InterPro" id="IPR011990">
    <property type="entry name" value="TPR-like_helical_dom_sf"/>
</dbReference>
<dbReference type="Proteomes" id="UP000472270">
    <property type="component" value="Unassembled WGS sequence"/>
</dbReference>
<dbReference type="Ensembl" id="ENSSRHT00000069059.1">
    <property type="protein sequence ID" value="ENSSRHP00000067227.1"/>
    <property type="gene ID" value="ENSSRHG00000033415.1"/>
</dbReference>
<feature type="repeat" description="TPR" evidence="4">
    <location>
        <begin position="127"/>
        <end position="160"/>
    </location>
</feature>
<evidence type="ECO:0000256" key="2">
    <source>
        <dbReference type="ARBA" id="ARBA00022803"/>
    </source>
</evidence>
<dbReference type="PROSITE" id="PS50005">
    <property type="entry name" value="TPR"/>
    <property type="match status" value="1"/>
</dbReference>
<sequence length="306" mass="35686">KRKEMSEMSADSLKMKLDQLEWRKGLHEHNALWDVKFLLGHEDEALKHLLRSEKLIKESLSENCDKTLIVTCGNLAWINYHMKNYTDCENDDVLRVLLGLKLSCSKMLKNESEKLVETALNVSPEHPHVMRYVGIFFRDQRSVDSAIEMLNKASEISPNSCFIHHQLAMCYKTKKINLKRENRNKTEIDEARDKSIYHLEMATSQKASFIFAMSELALQYGERNDLQMDEELFDTTFKTATEMNEHLQVVHLNYTLFQQYCNRCEDLAIEHYKKCLTMGPHTKAGTTSAWKLKKIADGRIKYKPDD</sequence>
<dbReference type="FunFam" id="1.25.40.10:FF:000032">
    <property type="entry name" value="Interferon-induced protein with tetratricopeptide repeats 5"/>
    <property type="match status" value="1"/>
</dbReference>
<reference evidence="5" key="1">
    <citation type="submission" date="2025-08" db="UniProtKB">
        <authorList>
            <consortium name="Ensembl"/>
        </authorList>
    </citation>
    <scope>IDENTIFICATION</scope>
</reference>
<name>A0A673KNA6_9TELE</name>
<evidence type="ECO:0000313" key="5">
    <source>
        <dbReference type="Ensembl" id="ENSSRHP00000067227.1"/>
    </source>
</evidence>
<dbReference type="Gene3D" id="1.25.40.10">
    <property type="entry name" value="Tetratricopeptide repeat domain"/>
    <property type="match status" value="2"/>
</dbReference>
<dbReference type="AlphaFoldDB" id="A0A673KNA6"/>
<dbReference type="SUPFAM" id="SSF48452">
    <property type="entry name" value="TPR-like"/>
    <property type="match status" value="1"/>
</dbReference>
<dbReference type="PANTHER" id="PTHR10271">
    <property type="entry name" value="INTERFERON-INDUCED PROTEIN WITH TETRATRICOPEPTIDE REPEATS"/>
    <property type="match status" value="1"/>
</dbReference>
<evidence type="ECO:0000313" key="6">
    <source>
        <dbReference type="Proteomes" id="UP000472270"/>
    </source>
</evidence>
<accession>A0A673KNA6</accession>
<protein>
    <submittedName>
        <fullName evidence="5">Interferon-induced protein with tetratricopeptide repeats 12</fullName>
    </submittedName>
</protein>
<keyword evidence="6" id="KW-1185">Reference proteome</keyword>
<keyword evidence="1" id="KW-0677">Repeat</keyword>
<dbReference type="PANTHER" id="PTHR10271:SF29">
    <property type="entry name" value="INTERFERON-INDUCED PROTEIN WITH TETRATRICOPEPTIDE REPEATS-RELATED"/>
    <property type="match status" value="1"/>
</dbReference>
<reference evidence="5" key="2">
    <citation type="submission" date="2025-09" db="UniProtKB">
        <authorList>
            <consortium name="Ensembl"/>
        </authorList>
    </citation>
    <scope>IDENTIFICATION</scope>
</reference>
<keyword evidence="2 4" id="KW-0802">TPR repeat</keyword>